<dbReference type="Gene3D" id="2.40.30.10">
    <property type="entry name" value="Translation factors"/>
    <property type="match status" value="1"/>
</dbReference>
<reference evidence="4" key="1">
    <citation type="submission" date="2019-11" db="EMBL/GenBank/DDBJ databases">
        <title>Complete genome sequence of Corynebacterium kalinowskii 1959, a novel Corynebacterium species isolated from soil of a small paddock in Vilsendorf, Germany.</title>
        <authorList>
            <person name="Schaffert L."/>
            <person name="Ruwe M."/>
            <person name="Milse J."/>
            <person name="Hanuschka K."/>
            <person name="Ortseifen V."/>
            <person name="Droste J."/>
            <person name="Brandt D."/>
            <person name="Schlueter L."/>
            <person name="Kutter Y."/>
            <person name="Vinke S."/>
            <person name="Viehoefer P."/>
            <person name="Jacob L."/>
            <person name="Luebke N.-C."/>
            <person name="Schulte-Berndt E."/>
            <person name="Hain C."/>
            <person name="Linder M."/>
            <person name="Schmidt P."/>
            <person name="Wollenschlaeger L."/>
            <person name="Luttermann T."/>
            <person name="Thieme E."/>
            <person name="Hassa J."/>
            <person name="Haak M."/>
            <person name="Wittchen M."/>
            <person name="Mentz A."/>
            <person name="Persicke M."/>
            <person name="Busche T."/>
            <person name="Ruckert C."/>
        </authorList>
    </citation>
    <scope>NUCLEOTIDE SEQUENCE [LARGE SCALE GENOMIC DNA]</scope>
    <source>
        <strain evidence="4">1959</strain>
    </source>
</reference>
<dbReference type="KEGG" id="ckw:CKALI_01415"/>
<dbReference type="InterPro" id="IPR050415">
    <property type="entry name" value="MRET"/>
</dbReference>
<dbReference type="EC" id="1.14.13.7" evidence="3"/>
<dbReference type="GO" id="GO:0018662">
    <property type="term" value="F:phenol 2-monooxygenase activity"/>
    <property type="evidence" value="ECO:0007669"/>
    <property type="project" value="UniProtKB-EC"/>
</dbReference>
<dbReference type="PRINTS" id="PR00410">
    <property type="entry name" value="PHEHYDRXLASE"/>
</dbReference>
<accession>A0A6B8V7U8</accession>
<dbReference type="InterPro" id="IPR039261">
    <property type="entry name" value="FNR_nucleotide-bd"/>
</dbReference>
<name>A0A6B8V7U8_9CORY</name>
<dbReference type="Proteomes" id="UP000427071">
    <property type="component" value="Chromosome"/>
</dbReference>
<dbReference type="Gene3D" id="3.40.50.80">
    <property type="entry name" value="Nucleotide-binding domain of ferredoxin-NADP reductase (FNR) module"/>
    <property type="match status" value="1"/>
</dbReference>
<dbReference type="PANTHER" id="PTHR47354:SF5">
    <property type="entry name" value="PROTEIN RFBI"/>
    <property type="match status" value="1"/>
</dbReference>
<evidence type="ECO:0000259" key="2">
    <source>
        <dbReference type="Pfam" id="PF00175"/>
    </source>
</evidence>
<dbReference type="Pfam" id="PF00175">
    <property type="entry name" value="NAD_binding_1"/>
    <property type="match status" value="1"/>
</dbReference>
<dbReference type="EMBL" id="CP046452">
    <property type="protein sequence ID" value="QGU01182.1"/>
    <property type="molecule type" value="Genomic_DNA"/>
</dbReference>
<keyword evidence="4" id="KW-1185">Reference proteome</keyword>
<dbReference type="SUPFAM" id="SSF63380">
    <property type="entry name" value="Riboflavin synthase domain-like"/>
    <property type="match status" value="1"/>
</dbReference>
<evidence type="ECO:0000313" key="3">
    <source>
        <dbReference type="EMBL" id="QGU01182.1"/>
    </source>
</evidence>
<organism evidence="3 4">
    <name type="scientific">Corynebacterium kalinowskii</name>
    <dbReference type="NCBI Taxonomy" id="2675216"/>
    <lineage>
        <taxon>Bacteria</taxon>
        <taxon>Bacillati</taxon>
        <taxon>Actinomycetota</taxon>
        <taxon>Actinomycetes</taxon>
        <taxon>Mycobacteriales</taxon>
        <taxon>Corynebacteriaceae</taxon>
        <taxon>Corynebacterium</taxon>
    </lineage>
</organism>
<protein>
    <submittedName>
        <fullName evidence="3">Phenol hydroxylase P5 protein</fullName>
        <ecNumber evidence="3">1.14.13.7</ecNumber>
    </submittedName>
</protein>
<dbReference type="InterPro" id="IPR017938">
    <property type="entry name" value="Riboflavin_synthase-like_b-brl"/>
</dbReference>
<dbReference type="SUPFAM" id="SSF52343">
    <property type="entry name" value="Ferredoxin reductase-like, C-terminal NADP-linked domain"/>
    <property type="match status" value="1"/>
</dbReference>
<evidence type="ECO:0000256" key="1">
    <source>
        <dbReference type="ARBA" id="ARBA00001974"/>
    </source>
</evidence>
<dbReference type="RefSeq" id="WP_156191610.1">
    <property type="nucleotide sequence ID" value="NZ_CP046452.1"/>
</dbReference>
<keyword evidence="3" id="KW-0560">Oxidoreductase</keyword>
<gene>
    <name evidence="3" type="primary">mphP</name>
    <name evidence="3" type="ORF">CKALI_01415</name>
</gene>
<comment type="cofactor">
    <cofactor evidence="1">
        <name>FAD</name>
        <dbReference type="ChEBI" id="CHEBI:57692"/>
    </cofactor>
</comment>
<feature type="domain" description="Oxidoreductase FAD/NAD(P)-binding" evidence="2">
    <location>
        <begin position="232"/>
        <end position="299"/>
    </location>
</feature>
<sequence length="367" mass="40633">MPGSVSSVLLAHAPEFRERVLTELYLKQPETRLLFPARAEDAHKHLVFALTYLLDSKPDEDLVANLAREHRAFGLTTELAHAGFDIISRTIHQFCSELPHQQVYEADQHLAWIRDTMIAALEAHIAQQPELSYGTVVDVQRRARRITVIRLECPVPPRYLPGQYFSVSSPLIRGQWQHLAPAIPANDGGFIEFHLSDAPELAGLAVSQPGDQWYFGPPHGSLSISGENDILMVAQGTGLAPLKAMVLEMLATGNSVRTHVYFGAEYPGELYDLAGLWSVAATAPWLAVTPVVEKPADEWWVAGTEHSRPPRGLHLQQVGTLADVVTSWGSWGDRDVLIAGEPEWAFAMRKRMRTAGTPRKNIQVLAL</sequence>
<proteinExistence type="predicted"/>
<dbReference type="PANTHER" id="PTHR47354">
    <property type="entry name" value="NADH OXIDOREDUCTASE HCR"/>
    <property type="match status" value="1"/>
</dbReference>
<evidence type="ECO:0000313" key="4">
    <source>
        <dbReference type="Proteomes" id="UP000427071"/>
    </source>
</evidence>
<dbReference type="AlphaFoldDB" id="A0A6B8V7U8"/>
<dbReference type="InterPro" id="IPR001433">
    <property type="entry name" value="OxRdtase_FAD/NAD-bd"/>
</dbReference>